<accession>A0A1I8MAS7</accession>
<dbReference type="InterPro" id="IPR006331">
    <property type="entry name" value="ADGF"/>
</dbReference>
<comment type="catalytic activity">
    <reaction evidence="10">
        <text>adenosine + H2O + H(+) = inosine + NH4(+)</text>
        <dbReference type="Rhea" id="RHEA:24408"/>
        <dbReference type="ChEBI" id="CHEBI:15377"/>
        <dbReference type="ChEBI" id="CHEBI:15378"/>
        <dbReference type="ChEBI" id="CHEBI:16335"/>
        <dbReference type="ChEBI" id="CHEBI:17596"/>
        <dbReference type="ChEBI" id="CHEBI:28938"/>
        <dbReference type="EC" id="3.5.4.4"/>
    </reaction>
</comment>
<proteinExistence type="inferred from homology"/>
<comment type="similarity">
    <text evidence="3">Belongs to the metallo-dependent hydrolases superfamily. Adenosine and AMP deaminases family. ADGF subfamily.</text>
</comment>
<dbReference type="GO" id="GO:0004000">
    <property type="term" value="F:adenosine deaminase activity"/>
    <property type="evidence" value="ECO:0007669"/>
    <property type="project" value="InterPro"/>
</dbReference>
<evidence type="ECO:0000256" key="4">
    <source>
        <dbReference type="ARBA" id="ARBA00012784"/>
    </source>
</evidence>
<evidence type="ECO:0000256" key="2">
    <source>
        <dbReference type="ARBA" id="ARBA00004613"/>
    </source>
</evidence>
<sequence>MIIDSVWTLGVLFVACCHFSAAHQRLVSVPYMRSSHMIQQPETRVSKRPSPEAYNSLRDIFFRYEESKSFGADIELTQQELEANQIVMAVKTKEYEDGMIVPRLFTPSQHFFKVLDDIRESPLFKIMSKMPKGGVLHAHDTALCSTDFLVKLTYRDNLWVCSDSGAKTIVGLRFAKVKPERADMSVDCTWDLMSKLREVNGTDSVDQYLRDHLTMYPIVKFQDNNEAWERFMSIFGLLDGLLFYAPVWADYYYNALEEFYADGVQYLEFRSTLPSLYDLDGNEYPEIYTVSVYKETLDKFMAANPNFIGSKLIYAPIRNINDAGMDHFIKTCIEIKEKYPDFVAGFDLVGQEEPGRPLKDFIPQLLNMPDDIDFFFHAGETNWYGSAVDENLIDAVLLGTKRIGHGFALVKHPLVLQMVKERNIAVEVNPISNQVLQLVSDFRNHPCAHLFADNYPVVISPDDPSFWKATPLSHDFYIAFLGIASAHSDLRLLKKLALNSINHSSLSPEQKTVALHKWQAQWDIFIDEVVNGDKGDNNAAQQRLATNRID</sequence>
<dbReference type="Pfam" id="PF00962">
    <property type="entry name" value="A_deaminase"/>
    <property type="match status" value="1"/>
</dbReference>
<dbReference type="EnsemblMetazoa" id="MDOA002981-RA">
    <property type="protein sequence ID" value="MDOA002981-PA"/>
    <property type="gene ID" value="MDOA002981"/>
</dbReference>
<evidence type="ECO:0000256" key="10">
    <source>
        <dbReference type="ARBA" id="ARBA00047764"/>
    </source>
</evidence>
<feature type="chain" id="PRO_5014271539" description="Adenosine deaminase" evidence="11">
    <location>
        <begin position="23"/>
        <end position="550"/>
    </location>
</feature>
<evidence type="ECO:0000256" key="5">
    <source>
        <dbReference type="ARBA" id="ARBA00018099"/>
    </source>
</evidence>
<name>A0A1I8MAS7_MUSDO</name>
<comment type="cofactor">
    <cofactor evidence="1">
        <name>Zn(2+)</name>
        <dbReference type="ChEBI" id="CHEBI:29105"/>
    </cofactor>
</comment>
<reference evidence="14" key="1">
    <citation type="submission" date="2020-05" db="UniProtKB">
        <authorList>
            <consortium name="EnsemblMetazoa"/>
        </authorList>
    </citation>
    <scope>IDENTIFICATION</scope>
    <source>
        <strain evidence="14">Aabys</strain>
    </source>
</reference>
<dbReference type="EnsemblMetazoa" id="MDOA002981-RB">
    <property type="protein sequence ID" value="MDOA002981-PB"/>
    <property type="gene ID" value="MDOA002981"/>
</dbReference>
<dbReference type="PANTHER" id="PTHR11409">
    <property type="entry name" value="ADENOSINE DEAMINASE"/>
    <property type="match status" value="1"/>
</dbReference>
<dbReference type="STRING" id="7370.A0A1I8MAS7"/>
<organism evidence="14">
    <name type="scientific">Musca domestica</name>
    <name type="common">House fly</name>
    <dbReference type="NCBI Taxonomy" id="7370"/>
    <lineage>
        <taxon>Eukaryota</taxon>
        <taxon>Metazoa</taxon>
        <taxon>Ecdysozoa</taxon>
        <taxon>Arthropoda</taxon>
        <taxon>Hexapoda</taxon>
        <taxon>Insecta</taxon>
        <taxon>Pterygota</taxon>
        <taxon>Neoptera</taxon>
        <taxon>Endopterygota</taxon>
        <taxon>Diptera</taxon>
        <taxon>Brachycera</taxon>
        <taxon>Muscomorpha</taxon>
        <taxon>Muscoidea</taxon>
        <taxon>Muscidae</taxon>
        <taxon>Musca</taxon>
    </lineage>
</organism>
<dbReference type="eggNOG" id="KOG1097">
    <property type="taxonomic scope" value="Eukaryota"/>
</dbReference>
<feature type="domain" description="Adenosine/AMP deaminase N-terminal" evidence="13">
    <location>
        <begin position="42"/>
        <end position="127"/>
    </location>
</feature>
<dbReference type="FunFam" id="3.20.20.140:FF:000017">
    <property type="entry name" value="Adenosine deaminase 2"/>
    <property type="match status" value="1"/>
</dbReference>
<dbReference type="OrthoDB" id="7202371at2759"/>
<dbReference type="GO" id="GO:0005615">
    <property type="term" value="C:extracellular space"/>
    <property type="evidence" value="ECO:0007669"/>
    <property type="project" value="InterPro"/>
</dbReference>
<feature type="domain" description="Adenosine deaminase" evidence="12">
    <location>
        <begin position="215"/>
        <end position="512"/>
    </location>
</feature>
<evidence type="ECO:0000256" key="9">
    <source>
        <dbReference type="ARBA" id="ARBA00022801"/>
    </source>
</evidence>
<dbReference type="GO" id="GO:0006154">
    <property type="term" value="P:adenosine catabolic process"/>
    <property type="evidence" value="ECO:0007669"/>
    <property type="project" value="InterPro"/>
</dbReference>
<dbReference type="RefSeq" id="XP_005190777.2">
    <property type="nucleotide sequence ID" value="XM_005190720.4"/>
</dbReference>
<dbReference type="VEuPathDB" id="VectorBase:MDOMA2_020717"/>
<dbReference type="InterPro" id="IPR006330">
    <property type="entry name" value="Ado/ade_deaminase"/>
</dbReference>
<keyword evidence="6" id="KW-0964">Secreted</keyword>
<keyword evidence="7" id="KW-0479">Metal-binding</keyword>
<dbReference type="GO" id="GO:0046872">
    <property type="term" value="F:metal ion binding"/>
    <property type="evidence" value="ECO:0007669"/>
    <property type="project" value="UniProtKB-KW"/>
</dbReference>
<protein>
    <recommendedName>
        <fullName evidence="5">Adenosine deaminase</fullName>
        <ecNumber evidence="4">3.5.4.4</ecNumber>
    </recommendedName>
</protein>
<dbReference type="SUPFAM" id="SSF51556">
    <property type="entry name" value="Metallo-dependent hydrolases"/>
    <property type="match status" value="1"/>
</dbReference>
<dbReference type="KEGG" id="mde:101891492"/>
<dbReference type="InterPro" id="IPR032466">
    <property type="entry name" value="Metal_Hydrolase"/>
</dbReference>
<keyword evidence="8 11" id="KW-0732">Signal</keyword>
<dbReference type="PANTHER" id="PTHR11409:SF39">
    <property type="entry name" value="ADENOSINE DEAMINASE 2"/>
    <property type="match status" value="1"/>
</dbReference>
<gene>
    <name evidence="14" type="primary">101891492</name>
</gene>
<evidence type="ECO:0000256" key="8">
    <source>
        <dbReference type="ARBA" id="ARBA00022729"/>
    </source>
</evidence>
<evidence type="ECO:0000256" key="6">
    <source>
        <dbReference type="ARBA" id="ARBA00022525"/>
    </source>
</evidence>
<evidence type="ECO:0000256" key="1">
    <source>
        <dbReference type="ARBA" id="ARBA00001947"/>
    </source>
</evidence>
<dbReference type="EC" id="3.5.4.4" evidence="4"/>
<evidence type="ECO:0000256" key="7">
    <source>
        <dbReference type="ARBA" id="ARBA00022723"/>
    </source>
</evidence>
<dbReference type="NCBIfam" id="TIGR01431">
    <property type="entry name" value="adm_rel"/>
    <property type="match status" value="1"/>
</dbReference>
<dbReference type="Gene3D" id="3.20.20.140">
    <property type="entry name" value="Metal-dependent hydrolases"/>
    <property type="match status" value="1"/>
</dbReference>
<evidence type="ECO:0000256" key="3">
    <source>
        <dbReference type="ARBA" id="ARBA00006083"/>
    </source>
</evidence>
<dbReference type="CDD" id="cd01321">
    <property type="entry name" value="ADGF"/>
    <property type="match status" value="1"/>
</dbReference>
<evidence type="ECO:0000259" key="12">
    <source>
        <dbReference type="Pfam" id="PF00962"/>
    </source>
</evidence>
<dbReference type="InterPro" id="IPR013659">
    <property type="entry name" value="A_deaminase_N"/>
</dbReference>
<evidence type="ECO:0000256" key="11">
    <source>
        <dbReference type="SAM" id="SignalP"/>
    </source>
</evidence>
<dbReference type="GO" id="GO:0046103">
    <property type="term" value="P:inosine biosynthetic process"/>
    <property type="evidence" value="ECO:0007669"/>
    <property type="project" value="TreeGrafter"/>
</dbReference>
<evidence type="ECO:0000313" key="14">
    <source>
        <dbReference type="EnsemblMetazoa" id="MDOA002981-PB"/>
    </source>
</evidence>
<dbReference type="Pfam" id="PF08451">
    <property type="entry name" value="A_deaminase_N"/>
    <property type="match status" value="1"/>
</dbReference>
<dbReference type="VEuPathDB" id="VectorBase:MDOA002981"/>
<dbReference type="AlphaFoldDB" id="A0A1I8MAS7"/>
<comment type="subcellular location">
    <subcellularLocation>
        <location evidence="2">Secreted</location>
    </subcellularLocation>
</comment>
<keyword evidence="9" id="KW-0378">Hydrolase</keyword>
<dbReference type="InterPro" id="IPR001365">
    <property type="entry name" value="A_deaminase_dom"/>
</dbReference>
<evidence type="ECO:0000259" key="13">
    <source>
        <dbReference type="Pfam" id="PF08451"/>
    </source>
</evidence>
<feature type="signal peptide" evidence="11">
    <location>
        <begin position="1"/>
        <end position="22"/>
    </location>
</feature>